<evidence type="ECO:0000256" key="1">
    <source>
        <dbReference type="ARBA" id="ARBA00004141"/>
    </source>
</evidence>
<evidence type="ECO:0000256" key="5">
    <source>
        <dbReference type="ARBA" id="ARBA00023136"/>
    </source>
</evidence>
<evidence type="ECO:0000256" key="2">
    <source>
        <dbReference type="ARBA" id="ARBA00009583"/>
    </source>
</evidence>
<keyword evidence="3 7" id="KW-0812">Transmembrane</keyword>
<feature type="transmembrane region" description="Helical" evidence="7">
    <location>
        <begin position="87"/>
        <end position="105"/>
    </location>
</feature>
<evidence type="ECO:0000313" key="8">
    <source>
        <dbReference type="Proteomes" id="UP000829999"/>
    </source>
</evidence>
<gene>
    <name evidence="9" type="primary">LOC118267773</name>
</gene>
<dbReference type="Proteomes" id="UP000829999">
    <property type="component" value="Chromosome 6"/>
</dbReference>
<feature type="region of interest" description="Disordered" evidence="6">
    <location>
        <begin position="428"/>
        <end position="448"/>
    </location>
</feature>
<dbReference type="AlphaFoldDB" id="A0A9R0EJE6"/>
<reference evidence="9" key="1">
    <citation type="submission" date="2025-08" db="UniProtKB">
        <authorList>
            <consortium name="RefSeq"/>
        </authorList>
    </citation>
    <scope>IDENTIFICATION</scope>
    <source>
        <tissue evidence="9">Whole larval tissue</tissue>
    </source>
</reference>
<feature type="compositionally biased region" description="Polar residues" evidence="6">
    <location>
        <begin position="458"/>
        <end position="471"/>
    </location>
</feature>
<evidence type="ECO:0000313" key="9">
    <source>
        <dbReference type="RefSeq" id="XP_035437848.2"/>
    </source>
</evidence>
<keyword evidence="4 7" id="KW-1133">Transmembrane helix</keyword>
<dbReference type="GeneID" id="118267773"/>
<evidence type="ECO:0000256" key="3">
    <source>
        <dbReference type="ARBA" id="ARBA00022692"/>
    </source>
</evidence>
<sequence length="615" mass="69120">MTAQERSNIFSDDDEDLRPRQQSLGGVLRREGNWKCFMLTLMIAGCLGSVAWCNTAEIDRDLIDFSNFVSVRHPIKRTVRESPCDVGYAYIPIAFVLLLYLVYLVECYHSTARIQLARRVDVAAVSARVHAMRNATPRVWWKAICYHYVRRKRQVTRYRNGDAYTTTQVYYERVNTHSASTSFAHACCGQRDASRNLVLDSKTPITKVRFSKGFAFANIEAASEFEDQRSRFFAEHERFDDFMEMREGLDLIGVSSFKEYMVAYRDADRCPWYSSQLLFWTLSCLLLSWPLRILIECNTAYVHYTITKIFGTNYELDPSRQLDIDTHMSDTLPPVTANNYAWALADEQSAVLCSAPRPPRTLPLSHASTVDSLELFAAIRGNCALVPSYSEAMRIDAALREEPAAAAAAEGNADNEAAGVVIDMEPEARSSPLRTAKAASFDEPPRRPKVTIATTHSTHNISATARSNEAKQQNRRSWAGVLTTARSARQILEEFRSSNSQTSYEQMPEPQVSENGETTLYFSRELSPTCSRDPFGGRAQTTPTDEPPSYEEALKMPALRKLTRSITGTNLAGSRRAFLRDVLTNRRSCLEGVGVLAGTKVVRLPYSESGDETPL</sequence>
<evidence type="ECO:0000256" key="7">
    <source>
        <dbReference type="SAM" id="Phobius"/>
    </source>
</evidence>
<accession>A0A9R0EJE6</accession>
<evidence type="ECO:0000256" key="4">
    <source>
        <dbReference type="ARBA" id="ARBA00022989"/>
    </source>
</evidence>
<protein>
    <submittedName>
        <fullName evidence="9">Transmembrane protein 151B isoform X2</fullName>
    </submittedName>
</protein>
<dbReference type="RefSeq" id="XP_035437848.2">
    <property type="nucleotide sequence ID" value="XM_035581955.2"/>
</dbReference>
<feature type="region of interest" description="Disordered" evidence="6">
    <location>
        <begin position="531"/>
        <end position="550"/>
    </location>
</feature>
<organism evidence="8 9">
    <name type="scientific">Spodoptera frugiperda</name>
    <name type="common">Fall armyworm</name>
    <dbReference type="NCBI Taxonomy" id="7108"/>
    <lineage>
        <taxon>Eukaryota</taxon>
        <taxon>Metazoa</taxon>
        <taxon>Ecdysozoa</taxon>
        <taxon>Arthropoda</taxon>
        <taxon>Hexapoda</taxon>
        <taxon>Insecta</taxon>
        <taxon>Pterygota</taxon>
        <taxon>Neoptera</taxon>
        <taxon>Endopterygota</taxon>
        <taxon>Lepidoptera</taxon>
        <taxon>Glossata</taxon>
        <taxon>Ditrysia</taxon>
        <taxon>Noctuoidea</taxon>
        <taxon>Noctuidae</taxon>
        <taxon>Amphipyrinae</taxon>
        <taxon>Spodoptera</taxon>
    </lineage>
</organism>
<comment type="subcellular location">
    <subcellularLocation>
        <location evidence="1">Membrane</location>
        <topology evidence="1">Multi-pass membrane protein</topology>
    </subcellularLocation>
</comment>
<dbReference type="Pfam" id="PF14857">
    <property type="entry name" value="TMEM151"/>
    <property type="match status" value="1"/>
</dbReference>
<feature type="region of interest" description="Disordered" evidence="6">
    <location>
        <begin position="458"/>
        <end position="477"/>
    </location>
</feature>
<keyword evidence="5 7" id="KW-0472">Membrane</keyword>
<dbReference type="InterPro" id="IPR026767">
    <property type="entry name" value="Tmem151"/>
</dbReference>
<comment type="similarity">
    <text evidence="2">Belongs to the TMEM151 family.</text>
</comment>
<dbReference type="PANTHER" id="PTHR31893">
    <property type="entry name" value="TRANSMEMBRANE PROTEIN 151 HOMOLOG"/>
    <property type="match status" value="1"/>
</dbReference>
<proteinExistence type="inferred from homology"/>
<dbReference type="PANTHER" id="PTHR31893:SF5">
    <property type="entry name" value="TRANSMEMBRANE PROTEIN 151 HOMOLOG"/>
    <property type="match status" value="1"/>
</dbReference>
<name>A0A9R0EJE6_SPOFR</name>
<keyword evidence="8" id="KW-1185">Reference proteome</keyword>
<evidence type="ECO:0000256" key="6">
    <source>
        <dbReference type="SAM" id="MobiDB-lite"/>
    </source>
</evidence>
<dbReference type="GO" id="GO:0016020">
    <property type="term" value="C:membrane"/>
    <property type="evidence" value="ECO:0007669"/>
    <property type="project" value="UniProtKB-SubCell"/>
</dbReference>